<reference evidence="1 2" key="1">
    <citation type="submission" date="2016-03" db="EMBL/GenBank/DDBJ databases">
        <title>Comparative genomics of the ectomycorrhizal sister species Rhizopogon vinicolor and Rhizopogon vesiculosus (Basidiomycota: Boletales) reveals a divergence of the mating type B locus.</title>
        <authorList>
            <person name="Mujic A.B."/>
            <person name="Kuo A."/>
            <person name="Tritt A."/>
            <person name="Lipzen A."/>
            <person name="Chen C."/>
            <person name="Johnson J."/>
            <person name="Sharma A."/>
            <person name="Barry K."/>
            <person name="Grigoriev I.V."/>
            <person name="Spatafora J.W."/>
        </authorList>
    </citation>
    <scope>NUCLEOTIDE SEQUENCE [LARGE SCALE GENOMIC DNA]</scope>
    <source>
        <strain evidence="1 2">AM-OR11-056</strain>
    </source>
</reference>
<organism evidence="1 2">
    <name type="scientific">Rhizopogon vesiculosus</name>
    <dbReference type="NCBI Taxonomy" id="180088"/>
    <lineage>
        <taxon>Eukaryota</taxon>
        <taxon>Fungi</taxon>
        <taxon>Dikarya</taxon>
        <taxon>Basidiomycota</taxon>
        <taxon>Agaricomycotina</taxon>
        <taxon>Agaricomycetes</taxon>
        <taxon>Agaricomycetidae</taxon>
        <taxon>Boletales</taxon>
        <taxon>Suillineae</taxon>
        <taxon>Rhizopogonaceae</taxon>
        <taxon>Rhizopogon</taxon>
    </lineage>
</organism>
<protein>
    <submittedName>
        <fullName evidence="1">Uncharacterized protein</fullName>
    </submittedName>
</protein>
<proteinExistence type="predicted"/>
<gene>
    <name evidence="1" type="ORF">AZE42_12223</name>
</gene>
<evidence type="ECO:0000313" key="1">
    <source>
        <dbReference type="EMBL" id="OJA12180.1"/>
    </source>
</evidence>
<comment type="caution">
    <text evidence="1">The sequence shown here is derived from an EMBL/GenBank/DDBJ whole genome shotgun (WGS) entry which is preliminary data.</text>
</comment>
<accession>A0A1J8QK76</accession>
<sequence>MSHPALICNFHTLQVHLTTPPLQVHLNASPVGSYNLEILGSLRCV</sequence>
<feature type="non-terminal residue" evidence="1">
    <location>
        <position position="45"/>
    </location>
</feature>
<dbReference type="EMBL" id="LVVM01004794">
    <property type="protein sequence ID" value="OJA12180.1"/>
    <property type="molecule type" value="Genomic_DNA"/>
</dbReference>
<dbReference type="AlphaFoldDB" id="A0A1J8QK76"/>
<name>A0A1J8QK76_9AGAM</name>
<dbReference type="Proteomes" id="UP000183567">
    <property type="component" value="Unassembled WGS sequence"/>
</dbReference>
<keyword evidence="2" id="KW-1185">Reference proteome</keyword>
<evidence type="ECO:0000313" key="2">
    <source>
        <dbReference type="Proteomes" id="UP000183567"/>
    </source>
</evidence>